<evidence type="ECO:0000256" key="1">
    <source>
        <dbReference type="SAM" id="SignalP"/>
    </source>
</evidence>
<sequence precursor="true">MKSMAAVVLAGGLLAAPLLTVGMGTASATPGTCDGAGCVPYVAHGAQVGGSCTQNTRYNFGMDAAGNTLACSSRSQWVSSPSLVGVRTLREPCGESAGVAQTPDGVPLKCEAGAWTADYWVMFYG</sequence>
<reference evidence="2 3" key="1">
    <citation type="submission" date="2012-06" db="EMBL/GenBank/DDBJ databases">
        <title>Complete sequence of chromosome of Mycobacterium chubuense NBB4.</title>
        <authorList>
            <consortium name="US DOE Joint Genome Institute"/>
            <person name="Lucas S."/>
            <person name="Han J."/>
            <person name="Lapidus A."/>
            <person name="Cheng J.-F."/>
            <person name="Goodwin L."/>
            <person name="Pitluck S."/>
            <person name="Peters L."/>
            <person name="Mikhailova N."/>
            <person name="Teshima H."/>
            <person name="Detter J.C."/>
            <person name="Han C."/>
            <person name="Tapia R."/>
            <person name="Land M."/>
            <person name="Hauser L."/>
            <person name="Kyrpides N."/>
            <person name="Ivanova N."/>
            <person name="Pagani I."/>
            <person name="Mattes T."/>
            <person name="Holmes A."/>
            <person name="Rutledge P."/>
            <person name="Paulsen I."/>
            <person name="Coleman N."/>
            <person name="Woyke T."/>
        </authorList>
    </citation>
    <scope>NUCLEOTIDE SEQUENCE [LARGE SCALE GENOMIC DNA]</scope>
    <source>
        <strain evidence="2 3">NBB4</strain>
    </source>
</reference>
<organism evidence="2 3">
    <name type="scientific">Mycolicibacterium chubuense (strain NBB4)</name>
    <name type="common">Mycobacterium chubuense</name>
    <dbReference type="NCBI Taxonomy" id="710421"/>
    <lineage>
        <taxon>Bacteria</taxon>
        <taxon>Bacillati</taxon>
        <taxon>Actinomycetota</taxon>
        <taxon>Actinomycetes</taxon>
        <taxon>Mycobacteriales</taxon>
        <taxon>Mycobacteriaceae</taxon>
        <taxon>Mycolicibacterium</taxon>
    </lineage>
</organism>
<keyword evidence="1" id="KW-0732">Signal</keyword>
<dbReference type="RefSeq" id="WP_014818074.1">
    <property type="nucleotide sequence ID" value="NC_018027.1"/>
</dbReference>
<dbReference type="KEGG" id="mcb:Mycch_4915"/>
<proteinExistence type="predicted"/>
<dbReference type="PATRIC" id="fig|710421.3.peg.4898"/>
<evidence type="ECO:0000313" key="2">
    <source>
        <dbReference type="EMBL" id="AFM19608.1"/>
    </source>
</evidence>
<evidence type="ECO:0000313" key="3">
    <source>
        <dbReference type="Proteomes" id="UP000006057"/>
    </source>
</evidence>
<evidence type="ECO:0008006" key="4">
    <source>
        <dbReference type="Google" id="ProtNLM"/>
    </source>
</evidence>
<accession>I4BQQ1</accession>
<keyword evidence="3" id="KW-1185">Reference proteome</keyword>
<dbReference type="AlphaFoldDB" id="I4BQQ1"/>
<protein>
    <recommendedName>
        <fullName evidence="4">Secreted protein</fullName>
    </recommendedName>
</protein>
<feature type="signal peptide" evidence="1">
    <location>
        <begin position="1"/>
        <end position="28"/>
    </location>
</feature>
<dbReference type="HOGENOM" id="CLU_2035514_0_0_11"/>
<dbReference type="OrthoDB" id="4732688at2"/>
<dbReference type="EMBL" id="CP003053">
    <property type="protein sequence ID" value="AFM19608.1"/>
    <property type="molecule type" value="Genomic_DNA"/>
</dbReference>
<dbReference type="eggNOG" id="ENOG5031VS6">
    <property type="taxonomic scope" value="Bacteria"/>
</dbReference>
<dbReference type="Proteomes" id="UP000006057">
    <property type="component" value="Chromosome"/>
</dbReference>
<name>I4BQQ1_MYCCN</name>
<feature type="chain" id="PRO_5003686574" description="Secreted protein" evidence="1">
    <location>
        <begin position="29"/>
        <end position="125"/>
    </location>
</feature>
<gene>
    <name evidence="2" type="ordered locus">Mycch_4915</name>
</gene>